<dbReference type="Pfam" id="PF03358">
    <property type="entry name" value="FMN_red"/>
    <property type="match status" value="1"/>
</dbReference>
<dbReference type="Proteomes" id="UP000053370">
    <property type="component" value="Unassembled WGS sequence"/>
</dbReference>
<sequence length="469" mass="54229">MTPVIKILVVNGSPKGEHSLTLQHSLYMLGQEKNVEYKVLKAGEALSKIEFEESWLESAMGDIEWSDAIIWNTPVYTMLVPWQLIRLFQLIKAAGRNSIFEGKYATSMMTCFHYYDQLAEDWLRGTSEDLGMYYIEGSTADNLDMLNKTHRSSMRFFMDDFVSSCRNRYPVERKFMPLPETKSPIFSPGQMTVPQAADPDLEEPKLRTVLLTDEIHKDGNLSRMLDVFMDAYPHTIEVIDINDFPYEAGCHGCLKCELVGECDRKDGFQEFYLNLVNTCDVLVFGMNIEDRYLKPIWKLFLDRTFSNGHRTSMMGKHTAYLVAGPLRSLPNVRQFLEGKDNVGRENAMFIIGDEYEDSLYLENLLRNSAKRLSQAALAKYQKSINFLGVGGIKIFRDLIYSMRGVVGDDHRFYKKNGLYDFPQRDLRKQLFNLIMGMAFKLKTVRMQAFERMPEMYIQQHKQIVKSGKE</sequence>
<protein>
    <submittedName>
        <fullName evidence="2">Flavodoxin-like fold</fullName>
    </submittedName>
</protein>
<dbReference type="RefSeq" id="WP_062281259.1">
    <property type="nucleotide sequence ID" value="NZ_DF968181.1"/>
</dbReference>
<keyword evidence="3" id="KW-1185">Reference proteome</keyword>
<evidence type="ECO:0000313" key="2">
    <source>
        <dbReference type="EMBL" id="GAP40974.1"/>
    </source>
</evidence>
<dbReference type="OrthoDB" id="5410524at2"/>
<accession>A0A0S7BT32</accession>
<evidence type="ECO:0000313" key="3">
    <source>
        <dbReference type="Proteomes" id="UP000053370"/>
    </source>
</evidence>
<name>A0A0S7BT32_9CHLR</name>
<organism evidence="2">
    <name type="scientific">Flexilinea flocculi</name>
    <dbReference type="NCBI Taxonomy" id="1678840"/>
    <lineage>
        <taxon>Bacteria</taxon>
        <taxon>Bacillati</taxon>
        <taxon>Chloroflexota</taxon>
        <taxon>Anaerolineae</taxon>
        <taxon>Anaerolineales</taxon>
        <taxon>Anaerolineaceae</taxon>
        <taxon>Flexilinea</taxon>
    </lineage>
</organism>
<dbReference type="Gene3D" id="3.40.50.360">
    <property type="match status" value="2"/>
</dbReference>
<dbReference type="SUPFAM" id="SSF52218">
    <property type="entry name" value="Flavoproteins"/>
    <property type="match status" value="2"/>
</dbReference>
<feature type="domain" description="NADPH-dependent FMN reductase-like" evidence="1">
    <location>
        <begin position="5"/>
        <end position="111"/>
    </location>
</feature>
<dbReference type="InterPro" id="IPR029039">
    <property type="entry name" value="Flavoprotein-like_sf"/>
</dbReference>
<gene>
    <name evidence="2" type="ORF">ATC1_13956</name>
</gene>
<reference evidence="2" key="1">
    <citation type="journal article" date="2015" name="Genome Announc.">
        <title>Draft Genome Sequence of Anaerolineae Strain TC1, a Novel Isolate from a Methanogenic Wastewater Treatment System.</title>
        <authorList>
            <person name="Matsuura N."/>
            <person name="Tourlousse D.M."/>
            <person name="Sun L."/>
            <person name="Toyonaga M."/>
            <person name="Kuroda K."/>
            <person name="Ohashi A."/>
            <person name="Cruz R."/>
            <person name="Yamaguchi T."/>
            <person name="Sekiguchi Y."/>
        </authorList>
    </citation>
    <scope>NUCLEOTIDE SEQUENCE [LARGE SCALE GENOMIC DNA]</scope>
    <source>
        <strain evidence="2">TC1</strain>
    </source>
</reference>
<proteinExistence type="predicted"/>
<dbReference type="EMBL" id="DF968181">
    <property type="protein sequence ID" value="GAP40974.1"/>
    <property type="molecule type" value="Genomic_DNA"/>
</dbReference>
<evidence type="ECO:0000259" key="1">
    <source>
        <dbReference type="Pfam" id="PF03358"/>
    </source>
</evidence>
<dbReference type="STRING" id="1678840.ATC1_13956"/>
<dbReference type="AlphaFoldDB" id="A0A0S7BT32"/>
<dbReference type="InterPro" id="IPR005025">
    <property type="entry name" value="FMN_Rdtase-like_dom"/>
</dbReference>